<keyword evidence="2" id="KW-1185">Reference proteome</keyword>
<dbReference type="Pfam" id="PF16125">
    <property type="entry name" value="DUF4837"/>
    <property type="match status" value="1"/>
</dbReference>
<dbReference type="EMBL" id="JDFF01000011">
    <property type="protein sequence ID" value="EWC92711.1"/>
    <property type="molecule type" value="Genomic_DNA"/>
</dbReference>
<name>Z4WT62_9PORP</name>
<dbReference type="PATRIC" id="fig|887901.3.peg.602"/>
<reference evidence="1 2" key="1">
    <citation type="submission" date="2014-01" db="EMBL/GenBank/DDBJ databases">
        <authorList>
            <person name="Durkin A.S."/>
            <person name="McCorrison J."/>
            <person name="Torralba M."/>
            <person name="Gillis M."/>
            <person name="Haft D.H."/>
            <person name="Methe B."/>
            <person name="Sutton G."/>
            <person name="Nelson K.E."/>
        </authorList>
    </citation>
    <scope>NUCLEOTIDE SEQUENCE [LARGE SCALE GENOMIC DNA]</scope>
    <source>
        <strain evidence="1 2">ATCC 51270</strain>
    </source>
</reference>
<dbReference type="InterPro" id="IPR032286">
    <property type="entry name" value="DUF4837"/>
</dbReference>
<dbReference type="AlphaFoldDB" id="Z4WT62"/>
<evidence type="ECO:0000313" key="1">
    <source>
        <dbReference type="EMBL" id="EWC92711.1"/>
    </source>
</evidence>
<sequence length="403" mass="45672">MNPTSQPRTRAKERSGKERYSTALSRFRYLCSKQLVSHGIQTPLIILPNMNQHMRAFAMTLCLAVATLSSCKSKSGGSVLQQNATGKPGELMLVMDKEYFEAPMGLALYDLLEDDAPALPQSEPSLRISRVPTQSFSGFMQLVRNVLIIDVDKDRYTKTSLKYSYDDWAKGQIVLRITSPSPDSVISYTQRDGEAIMNLFVRHELYLFADLLAKQYSQVAQRKVDSLFAHRVNVPEDIRASKVGKDFLWMSNSSMRSRHDILVYTYPYTSDKDISLDAIVSKRDSVLKANISGEFEGSYPCTEQNYGLLYRKVQLGQERPRAEVRGLWKMVGGAMMGGPFVCQAIVDEVAKKVYVFEGFVYRPNEDKLHLIRMMEAALYTFRPSATKDFDPQVILSTKYTKGF</sequence>
<proteinExistence type="predicted"/>
<comment type="caution">
    <text evidence="1">The sequence shown here is derived from an EMBL/GenBank/DDBJ whole genome shotgun (WGS) entry which is preliminary data.</text>
</comment>
<gene>
    <name evidence="1" type="ORF">HMPREF0636_0699</name>
</gene>
<protein>
    <submittedName>
        <fullName evidence="1">Uncharacterized protein</fullName>
    </submittedName>
</protein>
<organism evidence="1 2">
    <name type="scientific">Porphyromonas catoniae ATCC 51270</name>
    <dbReference type="NCBI Taxonomy" id="887901"/>
    <lineage>
        <taxon>Bacteria</taxon>
        <taxon>Pseudomonadati</taxon>
        <taxon>Bacteroidota</taxon>
        <taxon>Bacteroidia</taxon>
        <taxon>Bacteroidales</taxon>
        <taxon>Porphyromonadaceae</taxon>
        <taxon>Porphyromonas</taxon>
    </lineage>
</organism>
<evidence type="ECO:0000313" key="2">
    <source>
        <dbReference type="Proteomes" id="UP000023482"/>
    </source>
</evidence>
<accession>Z4WT62</accession>
<dbReference type="Proteomes" id="UP000023482">
    <property type="component" value="Unassembled WGS sequence"/>
</dbReference>